<dbReference type="AlphaFoldDB" id="A0A1D6GHF3"/>
<keyword evidence="2" id="KW-0067">ATP-binding</keyword>
<reference evidence="2" key="1">
    <citation type="submission" date="2015-12" db="EMBL/GenBank/DDBJ databases">
        <title>Update maize B73 reference genome by single molecule sequencing technologies.</title>
        <authorList>
            <consortium name="Maize Genome Sequencing Project"/>
            <person name="Ware D."/>
        </authorList>
    </citation>
    <scope>NUCLEOTIDE SEQUENCE</scope>
    <source>
        <tissue evidence="2">Seedling</tissue>
    </source>
</reference>
<name>A0A1D6GHF3_MAIZE</name>
<keyword evidence="2" id="KW-0378">Hydrolase</keyword>
<sequence>MAVEKSSSGTSTPSTTSTMDRFQKIVLSWDYLRLIAESKGGKQAKVLQHVKNTYVSVAEYLGVFEPLLFEEVKAQIIQGRSNDEEESGMDWRRGAVGSCTESEGFHKLSVAVEDNFQDNVSENDLLLISKEKFEEGSTPNAYAFALVEQRGGGIHISLRTFVAGEIQNLNVAKPVKSTRLQHFASIIASQNSLLWILKVCSLSTIMREFTAMHSVASLPFKDLILSATEAHKDGDDQSRAWNVPEPLMDYLKVNLNDSQLEAVNAGLSRRSFVLIQGPPGTGKTQTILGLLSAVLHSAPARMQIKGGFDVLKHGPELDIDGKRAHWIKASPWLLGANPRDLIMPVDGDDGFYPTGNELKPEIVSSNRKYRAHVLVCAPSNSALDEIVLRVLKTGIRDENNNTYNPKIVRIGVKALHSVKAVSMDYLIAH</sequence>
<dbReference type="InterPro" id="IPR027417">
    <property type="entry name" value="P-loop_NTPase"/>
</dbReference>
<gene>
    <name evidence="2" type="ORF">ZEAMMB73_Zm00001d013274</name>
</gene>
<dbReference type="ExpressionAtlas" id="A0A1D6GHF3">
    <property type="expression patterns" value="baseline and differential"/>
</dbReference>
<dbReference type="Pfam" id="PF13086">
    <property type="entry name" value="AAA_11"/>
    <property type="match status" value="1"/>
</dbReference>
<proteinExistence type="predicted"/>
<protein>
    <submittedName>
        <fullName evidence="2">Putative helicase MAGATAMA 3</fullName>
    </submittedName>
</protein>
<keyword evidence="2" id="KW-0547">Nucleotide-binding</keyword>
<organism evidence="2">
    <name type="scientific">Zea mays</name>
    <name type="common">Maize</name>
    <dbReference type="NCBI Taxonomy" id="4577"/>
    <lineage>
        <taxon>Eukaryota</taxon>
        <taxon>Viridiplantae</taxon>
        <taxon>Streptophyta</taxon>
        <taxon>Embryophyta</taxon>
        <taxon>Tracheophyta</taxon>
        <taxon>Spermatophyta</taxon>
        <taxon>Magnoliopsida</taxon>
        <taxon>Liliopsida</taxon>
        <taxon>Poales</taxon>
        <taxon>Poaceae</taxon>
        <taxon>PACMAD clade</taxon>
        <taxon>Panicoideae</taxon>
        <taxon>Andropogonodae</taxon>
        <taxon>Andropogoneae</taxon>
        <taxon>Tripsacinae</taxon>
        <taxon>Zea</taxon>
    </lineage>
</organism>
<dbReference type="PANTHER" id="PTHR10887:SF538">
    <property type="entry name" value="HELICASE MAGATAMA 3-RELATED"/>
    <property type="match status" value="1"/>
</dbReference>
<dbReference type="InterPro" id="IPR041677">
    <property type="entry name" value="DNA2/NAM7_AAA_11"/>
</dbReference>
<evidence type="ECO:0000313" key="2">
    <source>
        <dbReference type="EMBL" id="AQK62908.1"/>
    </source>
</evidence>
<keyword evidence="2" id="KW-0347">Helicase</keyword>
<accession>A0A1D6GHF3</accession>
<dbReference type="GO" id="GO:0004386">
    <property type="term" value="F:helicase activity"/>
    <property type="evidence" value="ECO:0007669"/>
    <property type="project" value="UniProtKB-KW"/>
</dbReference>
<dbReference type="SUPFAM" id="SSF52540">
    <property type="entry name" value="P-loop containing nucleoside triphosphate hydrolases"/>
    <property type="match status" value="1"/>
</dbReference>
<dbReference type="InterPro" id="IPR045055">
    <property type="entry name" value="DNA2/NAM7-like"/>
</dbReference>
<feature type="domain" description="DNA2/NAM7 helicase helicase" evidence="1">
    <location>
        <begin position="254"/>
        <end position="428"/>
    </location>
</feature>
<dbReference type="Gene3D" id="3.40.50.300">
    <property type="entry name" value="P-loop containing nucleotide triphosphate hydrolases"/>
    <property type="match status" value="1"/>
</dbReference>
<dbReference type="EMBL" id="CM000781">
    <property type="protein sequence ID" value="AQK62908.1"/>
    <property type="molecule type" value="Genomic_DNA"/>
</dbReference>
<dbReference type="PANTHER" id="PTHR10887">
    <property type="entry name" value="DNA2/NAM7 HELICASE FAMILY"/>
    <property type="match status" value="1"/>
</dbReference>
<evidence type="ECO:0000259" key="1">
    <source>
        <dbReference type="Pfam" id="PF13086"/>
    </source>
</evidence>